<dbReference type="RefSeq" id="WP_140589619.1">
    <property type="nucleotide sequence ID" value="NZ_VFWZ01000001.1"/>
</dbReference>
<dbReference type="Proteomes" id="UP000315540">
    <property type="component" value="Unassembled WGS sequence"/>
</dbReference>
<name>A0A504JN45_9FLAO</name>
<organism evidence="1 2">
    <name type="scientific">Aquimarina algicola</name>
    <dbReference type="NCBI Taxonomy" id="2589995"/>
    <lineage>
        <taxon>Bacteria</taxon>
        <taxon>Pseudomonadati</taxon>
        <taxon>Bacteroidota</taxon>
        <taxon>Flavobacteriia</taxon>
        <taxon>Flavobacteriales</taxon>
        <taxon>Flavobacteriaceae</taxon>
        <taxon>Aquimarina</taxon>
    </lineage>
</organism>
<dbReference type="Gene3D" id="1.20.1660.10">
    <property type="entry name" value="Hypothetical protein (EF3068)"/>
    <property type="match status" value="1"/>
</dbReference>
<dbReference type="Pfam" id="PF08713">
    <property type="entry name" value="DNA_alkylation"/>
    <property type="match status" value="1"/>
</dbReference>
<keyword evidence="2" id="KW-1185">Reference proteome</keyword>
<dbReference type="InterPro" id="IPR016024">
    <property type="entry name" value="ARM-type_fold"/>
</dbReference>
<evidence type="ECO:0000313" key="1">
    <source>
        <dbReference type="EMBL" id="TPN89218.1"/>
    </source>
</evidence>
<gene>
    <name evidence="1" type="ORF">FHK87_03045</name>
</gene>
<proteinExistence type="predicted"/>
<comment type="caution">
    <text evidence="1">The sequence shown here is derived from an EMBL/GenBank/DDBJ whole genome shotgun (WGS) entry which is preliminary data.</text>
</comment>
<reference evidence="1 2" key="1">
    <citation type="submission" date="2019-06" db="EMBL/GenBank/DDBJ databases">
        <authorList>
            <person name="Meng X."/>
        </authorList>
    </citation>
    <scope>NUCLEOTIDE SEQUENCE [LARGE SCALE GENOMIC DNA]</scope>
    <source>
        <strain evidence="1 2">M625</strain>
    </source>
</reference>
<evidence type="ECO:0000313" key="2">
    <source>
        <dbReference type="Proteomes" id="UP000315540"/>
    </source>
</evidence>
<dbReference type="PANTHER" id="PTHR34070">
    <property type="entry name" value="ARMADILLO-TYPE FOLD"/>
    <property type="match status" value="1"/>
</dbReference>
<dbReference type="EMBL" id="VFWZ01000001">
    <property type="protein sequence ID" value="TPN89218.1"/>
    <property type="molecule type" value="Genomic_DNA"/>
</dbReference>
<sequence length="227" mass="27138">MLSKETSEYISTLTEEFIQNADPLLAQKQEAYLRNQFKCFGITTQQRRTIQKPFLHKTTLPSRKELHDIVYTLWNKKEREYHYFAQELLLKYLKTTGKEDIILYEHMITHNSWWDTVDLIANKLVGNYFILFPSEKEEHIDKWLCSNNIWLQRTTLLFQLKYKEKLDKTILTACIHHLLGSNEFFINKAIGWVLREYSRTNPTWVETFVSTTKLNALSQREALRLLD</sequence>
<dbReference type="CDD" id="cd07064">
    <property type="entry name" value="AlkD_like_1"/>
    <property type="match status" value="1"/>
</dbReference>
<dbReference type="Gene3D" id="1.25.40.290">
    <property type="entry name" value="ARM repeat domains"/>
    <property type="match status" value="1"/>
</dbReference>
<dbReference type="OrthoDB" id="9775346at2"/>
<dbReference type="InterPro" id="IPR014825">
    <property type="entry name" value="DNA_alkylation"/>
</dbReference>
<dbReference type="PANTHER" id="PTHR34070:SF1">
    <property type="entry name" value="DNA ALKYLATION REPAIR PROTEIN"/>
    <property type="match status" value="1"/>
</dbReference>
<protein>
    <submittedName>
        <fullName evidence="1">DNA alkylation repair protein</fullName>
    </submittedName>
</protein>
<accession>A0A504JN45</accession>
<dbReference type="AlphaFoldDB" id="A0A504JN45"/>
<dbReference type="SUPFAM" id="SSF48371">
    <property type="entry name" value="ARM repeat"/>
    <property type="match status" value="1"/>
</dbReference>